<evidence type="ECO:0000313" key="3">
    <source>
        <dbReference type="EMBL" id="RII82026.1"/>
    </source>
</evidence>
<feature type="domain" description="Integrase catalytic" evidence="2">
    <location>
        <begin position="290"/>
        <end position="452"/>
    </location>
</feature>
<dbReference type="Gene3D" id="1.10.10.10">
    <property type="entry name" value="Winged helix-like DNA-binding domain superfamily/Winged helix DNA-binding domain"/>
    <property type="match status" value="2"/>
</dbReference>
<dbReference type="InterPro" id="IPR010921">
    <property type="entry name" value="Trp_repressor/repl_initiator"/>
</dbReference>
<dbReference type="InterPro" id="IPR036388">
    <property type="entry name" value="WH-like_DNA-bd_sf"/>
</dbReference>
<dbReference type="PANTHER" id="PTHR46889:SF4">
    <property type="entry name" value="TRANSPOSASE INSO FOR INSERTION SEQUENCE ELEMENT IS911B-RELATED"/>
    <property type="match status" value="1"/>
</dbReference>
<keyword evidence="1" id="KW-0175">Coiled coil</keyword>
<dbReference type="Pfam" id="PF13333">
    <property type="entry name" value="rve_2"/>
    <property type="match status" value="1"/>
</dbReference>
<dbReference type="InterPro" id="IPR036397">
    <property type="entry name" value="RNaseH_sf"/>
</dbReference>
<feature type="coiled-coil region" evidence="1">
    <location>
        <begin position="133"/>
        <end position="160"/>
    </location>
</feature>
<accession>A0ABX9MTX8</accession>
<dbReference type="NCBIfam" id="NF033516">
    <property type="entry name" value="transpos_IS3"/>
    <property type="match status" value="1"/>
</dbReference>
<dbReference type="SUPFAM" id="SSF53098">
    <property type="entry name" value="Ribonuclease H-like"/>
    <property type="match status" value="1"/>
</dbReference>
<dbReference type="Proteomes" id="UP000266483">
    <property type="component" value="Unassembled WGS sequence"/>
</dbReference>
<dbReference type="InterPro" id="IPR025948">
    <property type="entry name" value="HTH-like_dom"/>
</dbReference>
<dbReference type="InterPro" id="IPR055247">
    <property type="entry name" value="InsJ-like_HTH"/>
</dbReference>
<dbReference type="Pfam" id="PF13518">
    <property type="entry name" value="HTH_28"/>
    <property type="match status" value="1"/>
</dbReference>
<evidence type="ECO:0000313" key="4">
    <source>
        <dbReference type="Proteomes" id="UP000266483"/>
    </source>
</evidence>
<dbReference type="Pfam" id="PF00665">
    <property type="entry name" value="rve"/>
    <property type="match status" value="1"/>
</dbReference>
<dbReference type="InterPro" id="IPR048020">
    <property type="entry name" value="Transpos_IS3"/>
</dbReference>
<dbReference type="SUPFAM" id="SSF46689">
    <property type="entry name" value="Homeodomain-like"/>
    <property type="match status" value="1"/>
</dbReference>
<dbReference type="EMBL" id="NQOU01000006">
    <property type="protein sequence ID" value="RII82026.1"/>
    <property type="molecule type" value="Genomic_DNA"/>
</dbReference>
<keyword evidence="4" id="KW-1185">Reference proteome</keyword>
<evidence type="ECO:0000259" key="2">
    <source>
        <dbReference type="PROSITE" id="PS50994"/>
    </source>
</evidence>
<gene>
    <name evidence="3" type="ORF">CJO09_13580</name>
</gene>
<sequence>MSKYDVAFKLKVVQHFLSEGGGHKRLAKAYGIPEEKIRTWTSRYQLHGLNGLSPKRSSYSAQFKLDVLYRQKREQLSSRQVAAIYDIRNPNQVVVWRKAFDQGGFAALQNKNRRHSDVAEEQPSSGLLLGPSEAQAQSSALSLQEENERLRAEVAYLKKLHALILERKSAAEKAALIRGLRHDHKLSLLLQVAGLSRSTFYYQCQVLSKPERHTALKQDIRAVYNKHKGRYGYRRIAADLCKSGRAVNLKTVQRLMHELGLKALIRVKKRCAPPGPEDGIAPNLLRQDFNALAPNEKWVTDMTEFNVKGQKLHLSACMDLYGGEVIAWRTSTRPMFELAMKTLEDALERLNPGERPVLHSDQGWHYKMRPFRALIAQSGITQSMSRKGNCFDNAVIESFFGTVKEEFFRLAKCETLKQLKDGLRDYIQYYNQERIKLKLNGLSPVQFRLQNTEM</sequence>
<comment type="caution">
    <text evidence="3">The sequence shown here is derived from an EMBL/GenBank/DDBJ whole genome shotgun (WGS) entry which is preliminary data.</text>
</comment>
<dbReference type="InterPro" id="IPR001584">
    <property type="entry name" value="Integrase_cat-core"/>
</dbReference>
<dbReference type="PANTHER" id="PTHR46889">
    <property type="entry name" value="TRANSPOSASE INSF FOR INSERTION SEQUENCE IS3B-RELATED"/>
    <property type="match status" value="1"/>
</dbReference>
<name>A0ABX9MTX8_9BURK</name>
<dbReference type="InterPro" id="IPR050900">
    <property type="entry name" value="Transposase_IS3/IS150/IS904"/>
</dbReference>
<dbReference type="SUPFAM" id="SSF48295">
    <property type="entry name" value="TrpR-like"/>
    <property type="match status" value="1"/>
</dbReference>
<organism evidence="3 4">
    <name type="scientific">Neopusillimonas maritima</name>
    <dbReference type="NCBI Taxonomy" id="2026239"/>
    <lineage>
        <taxon>Bacteria</taxon>
        <taxon>Pseudomonadati</taxon>
        <taxon>Pseudomonadota</taxon>
        <taxon>Betaproteobacteria</taxon>
        <taxon>Burkholderiales</taxon>
        <taxon>Alcaligenaceae</taxon>
        <taxon>Neopusillimonas</taxon>
    </lineage>
</organism>
<dbReference type="InterPro" id="IPR009057">
    <property type="entry name" value="Homeodomain-like_sf"/>
</dbReference>
<dbReference type="Gene3D" id="3.30.420.10">
    <property type="entry name" value="Ribonuclease H-like superfamily/Ribonuclease H"/>
    <property type="match status" value="1"/>
</dbReference>
<protein>
    <recommendedName>
        <fullName evidence="2">Integrase catalytic domain-containing protein</fullName>
    </recommendedName>
</protein>
<proteinExistence type="predicted"/>
<evidence type="ECO:0000256" key="1">
    <source>
        <dbReference type="SAM" id="Coils"/>
    </source>
</evidence>
<dbReference type="Pfam" id="PF13276">
    <property type="entry name" value="HTH_21"/>
    <property type="match status" value="1"/>
</dbReference>
<dbReference type="InterPro" id="IPR012337">
    <property type="entry name" value="RNaseH-like_sf"/>
</dbReference>
<dbReference type="RefSeq" id="WP_119442839.1">
    <property type="nucleotide sequence ID" value="NZ_CP170494.1"/>
</dbReference>
<dbReference type="PROSITE" id="PS50994">
    <property type="entry name" value="INTEGRASE"/>
    <property type="match status" value="1"/>
</dbReference>
<reference evidence="3 4" key="1">
    <citation type="submission" date="2017-08" db="EMBL/GenBank/DDBJ databases">
        <title>Pusillimonas indicus sp. nov., a member of the family Alcaligenaceae isolated from surface seawater.</title>
        <authorList>
            <person name="Li J."/>
        </authorList>
    </citation>
    <scope>NUCLEOTIDE SEQUENCE [LARGE SCALE GENOMIC DNA]</scope>
    <source>
        <strain evidence="3 4">17-4A</strain>
    </source>
</reference>